<comment type="caution">
    <text evidence="4">The sequence shown here is derived from an EMBL/GenBank/DDBJ whole genome shotgun (WGS) entry which is preliminary data.</text>
</comment>
<sequence length="103" mass="11986">MTNHEHDHEHEESTVVLTDEEGNEHEFELLTILEVEEVNYAVLLPLIQPEATDVDEEIEEEAIILRIAQDEDGNDILQEIEDDAEWDRVAAEYDKLVDEEEQD</sequence>
<gene>
    <name evidence="4" type="ORF">BHF68_09110</name>
</gene>
<evidence type="ECO:0000313" key="4">
    <source>
        <dbReference type="EMBL" id="OEF96308.1"/>
    </source>
</evidence>
<reference evidence="4 5" key="1">
    <citation type="submission" date="2016-09" db="EMBL/GenBank/DDBJ databases">
        <title>Draft genome sequence for the type strain of Desulfuribacillus alkaliarsenatis AHT28, an obligately anaerobic, sulfidogenic bacterium isolated from Russian soda lake sediments.</title>
        <authorList>
            <person name="Abin C.A."/>
            <person name="Hollibaugh J.T."/>
        </authorList>
    </citation>
    <scope>NUCLEOTIDE SEQUENCE [LARGE SCALE GENOMIC DNA]</scope>
    <source>
        <strain evidence="4 5">AHT28</strain>
    </source>
</reference>
<dbReference type="Pfam" id="PF06949">
    <property type="entry name" value="DUF1292"/>
    <property type="match status" value="1"/>
</dbReference>
<dbReference type="PANTHER" id="PTHR40066">
    <property type="entry name" value="UPF0473 PROTEIN CBO2561/CLC_2432"/>
    <property type="match status" value="1"/>
</dbReference>
<comment type="similarity">
    <text evidence="1 2">Belongs to the UPF0473 family.</text>
</comment>
<evidence type="ECO:0000313" key="5">
    <source>
        <dbReference type="Proteomes" id="UP000094296"/>
    </source>
</evidence>
<dbReference type="PANTHER" id="PTHR40066:SF1">
    <property type="entry name" value="UPF0473 PROTEIN CBO2561_CLC_2432"/>
    <property type="match status" value="1"/>
</dbReference>
<dbReference type="InterPro" id="IPR009711">
    <property type="entry name" value="UPF0473"/>
</dbReference>
<name>A0A1E5G1I7_9FIRM</name>
<evidence type="ECO:0000256" key="3">
    <source>
        <dbReference type="SAM" id="MobiDB-lite"/>
    </source>
</evidence>
<feature type="compositionally biased region" description="Basic and acidic residues" evidence="3">
    <location>
        <begin position="1"/>
        <end position="13"/>
    </location>
</feature>
<evidence type="ECO:0000256" key="1">
    <source>
        <dbReference type="ARBA" id="ARBA00008439"/>
    </source>
</evidence>
<dbReference type="EMBL" id="MIJE01000032">
    <property type="protein sequence ID" value="OEF96308.1"/>
    <property type="molecule type" value="Genomic_DNA"/>
</dbReference>
<keyword evidence="5" id="KW-1185">Reference proteome</keyword>
<dbReference type="Proteomes" id="UP000094296">
    <property type="component" value="Unassembled WGS sequence"/>
</dbReference>
<proteinExistence type="inferred from homology"/>
<organism evidence="4 5">
    <name type="scientific">Desulfuribacillus alkaliarsenatis</name>
    <dbReference type="NCBI Taxonomy" id="766136"/>
    <lineage>
        <taxon>Bacteria</taxon>
        <taxon>Bacillati</taxon>
        <taxon>Bacillota</taxon>
        <taxon>Desulfuribacillia</taxon>
        <taxon>Desulfuribacillales</taxon>
        <taxon>Desulfuribacillaceae</taxon>
        <taxon>Desulfuribacillus</taxon>
    </lineage>
</organism>
<dbReference type="STRING" id="766136.BHF68_09110"/>
<dbReference type="RefSeq" id="WP_069643814.1">
    <property type="nucleotide sequence ID" value="NZ_MIJE01000032.1"/>
</dbReference>
<dbReference type="HAMAP" id="MF_01448">
    <property type="entry name" value="UPF0473"/>
    <property type="match status" value="1"/>
</dbReference>
<dbReference type="AlphaFoldDB" id="A0A1E5G1I7"/>
<protein>
    <recommendedName>
        <fullName evidence="2">UPF0473 protein BHF68_09110</fullName>
    </recommendedName>
</protein>
<feature type="region of interest" description="Disordered" evidence="3">
    <location>
        <begin position="1"/>
        <end position="22"/>
    </location>
</feature>
<accession>A0A1E5G1I7</accession>
<evidence type="ECO:0000256" key="2">
    <source>
        <dbReference type="HAMAP-Rule" id="MF_01448"/>
    </source>
</evidence>
<dbReference type="OrthoDB" id="2086132at2"/>